<keyword evidence="3" id="KW-1185">Reference proteome</keyword>
<dbReference type="EMBL" id="JANPWB010000006">
    <property type="protein sequence ID" value="KAJ1175406.1"/>
    <property type="molecule type" value="Genomic_DNA"/>
</dbReference>
<feature type="compositionally biased region" description="Basic and acidic residues" evidence="1">
    <location>
        <begin position="51"/>
        <end position="61"/>
    </location>
</feature>
<evidence type="ECO:0000313" key="3">
    <source>
        <dbReference type="Proteomes" id="UP001066276"/>
    </source>
</evidence>
<feature type="region of interest" description="Disordered" evidence="1">
    <location>
        <begin position="1"/>
        <end position="65"/>
    </location>
</feature>
<proteinExistence type="predicted"/>
<organism evidence="2 3">
    <name type="scientific">Pleurodeles waltl</name>
    <name type="common">Iberian ribbed newt</name>
    <dbReference type="NCBI Taxonomy" id="8319"/>
    <lineage>
        <taxon>Eukaryota</taxon>
        <taxon>Metazoa</taxon>
        <taxon>Chordata</taxon>
        <taxon>Craniata</taxon>
        <taxon>Vertebrata</taxon>
        <taxon>Euteleostomi</taxon>
        <taxon>Amphibia</taxon>
        <taxon>Batrachia</taxon>
        <taxon>Caudata</taxon>
        <taxon>Salamandroidea</taxon>
        <taxon>Salamandridae</taxon>
        <taxon>Pleurodelinae</taxon>
        <taxon>Pleurodeles</taxon>
    </lineage>
</organism>
<protein>
    <submittedName>
        <fullName evidence="2">Uncharacterized protein</fullName>
    </submittedName>
</protein>
<reference evidence="2" key="1">
    <citation type="journal article" date="2022" name="bioRxiv">
        <title>Sequencing and chromosome-scale assembly of the giantPleurodeles waltlgenome.</title>
        <authorList>
            <person name="Brown T."/>
            <person name="Elewa A."/>
            <person name="Iarovenko S."/>
            <person name="Subramanian E."/>
            <person name="Araus A.J."/>
            <person name="Petzold A."/>
            <person name="Susuki M."/>
            <person name="Suzuki K.-i.T."/>
            <person name="Hayashi T."/>
            <person name="Toyoda A."/>
            <person name="Oliveira C."/>
            <person name="Osipova E."/>
            <person name="Leigh N.D."/>
            <person name="Simon A."/>
            <person name="Yun M.H."/>
        </authorList>
    </citation>
    <scope>NUCLEOTIDE SEQUENCE</scope>
    <source>
        <strain evidence="2">20211129_DDA</strain>
        <tissue evidence="2">Liver</tissue>
    </source>
</reference>
<dbReference type="AlphaFoldDB" id="A0AAV7TH11"/>
<dbReference type="Proteomes" id="UP001066276">
    <property type="component" value="Chromosome 3_2"/>
</dbReference>
<gene>
    <name evidence="2" type="ORF">NDU88_000694</name>
</gene>
<accession>A0AAV7TH11</accession>
<name>A0AAV7TH11_PLEWA</name>
<sequence length="147" mass="16724">MAQKSPRSLEESNYTQERKYQLNRPGGTKKPSKSHEGAQQNPRDAIGGPTTREEEAEEKRAQLAPRTALPHSWWLSQVRAWFLGPGVRHGWTLGVLLVRRKEQVLEADVSKAAEYLDILKGHIICFFFRVADFSLSNESLYESSEVN</sequence>
<comment type="caution">
    <text evidence="2">The sequence shown here is derived from an EMBL/GenBank/DDBJ whole genome shotgun (WGS) entry which is preliminary data.</text>
</comment>
<evidence type="ECO:0000313" key="2">
    <source>
        <dbReference type="EMBL" id="KAJ1175406.1"/>
    </source>
</evidence>
<evidence type="ECO:0000256" key="1">
    <source>
        <dbReference type="SAM" id="MobiDB-lite"/>
    </source>
</evidence>